<proteinExistence type="predicted"/>
<evidence type="ECO:0000313" key="6">
    <source>
        <dbReference type="Proteomes" id="UP000199236"/>
    </source>
</evidence>
<dbReference type="NCBIfam" id="TIGR03170">
    <property type="entry name" value="flgA_cterm"/>
    <property type="match status" value="1"/>
</dbReference>
<dbReference type="STRING" id="655353.SAMN04488056_110128"/>
<keyword evidence="5" id="KW-0966">Cell projection</keyword>
<gene>
    <name evidence="5" type="ORF">SAMN04488056_110128</name>
</gene>
<dbReference type="GO" id="GO:0042597">
    <property type="term" value="C:periplasmic space"/>
    <property type="evidence" value="ECO:0007669"/>
    <property type="project" value="UniProtKB-SubCell"/>
</dbReference>
<comment type="subcellular location">
    <subcellularLocation>
        <location evidence="1">Periplasm</location>
    </subcellularLocation>
</comment>
<dbReference type="InterPro" id="IPR039246">
    <property type="entry name" value="Flagellar_FlgA"/>
</dbReference>
<dbReference type="PANTHER" id="PTHR36307">
    <property type="entry name" value="FLAGELLA BASAL BODY P-RING FORMATION PROTEIN FLGA"/>
    <property type="match status" value="1"/>
</dbReference>
<dbReference type="InterPro" id="IPR017585">
    <property type="entry name" value="SAF_FlgA"/>
</dbReference>
<keyword evidence="3" id="KW-0574">Periplasm</keyword>
<dbReference type="Gene3D" id="3.90.1210.10">
    <property type="entry name" value="Antifreeze-like/N-acetylneuraminic acid synthase C-terminal domain"/>
    <property type="match status" value="1"/>
</dbReference>
<evidence type="ECO:0000256" key="2">
    <source>
        <dbReference type="ARBA" id="ARBA00022729"/>
    </source>
</evidence>
<name>A0A1I5J0U3_9HYPH</name>
<keyword evidence="5" id="KW-0969">Cilium</keyword>
<organism evidence="5 6">
    <name type="scientific">Cohaesibacter marisflavi</name>
    <dbReference type="NCBI Taxonomy" id="655353"/>
    <lineage>
        <taxon>Bacteria</taxon>
        <taxon>Pseudomonadati</taxon>
        <taxon>Pseudomonadota</taxon>
        <taxon>Alphaproteobacteria</taxon>
        <taxon>Hyphomicrobiales</taxon>
        <taxon>Cohaesibacteraceae</taxon>
    </lineage>
</organism>
<evidence type="ECO:0000313" key="5">
    <source>
        <dbReference type="EMBL" id="SFO66408.1"/>
    </source>
</evidence>
<sequence>MRFSLNTYRERKAADLGRRIKAAVFTALTTSAILLAGPSAWATTFNADTAILKKNVTVDTRLVTLGDLFQNAGSYANKAVFRAPSLGQSGTIQADRVIDAALQAGLSRITTNNISVVRVARLSELVTEMDILSKLEAQLKAKGYVDDTAKLDIELTNHLSDQHAAPGGFSPFEIRSLRYDRMSGRFSANLQIYGRDDLGVIRLGGEAMETVMVPVLSRTIRRGEIISKSDVTLTPMPRQKAQVASAATLNEVIGKAARQSLRAGIIANAAYFTEPDMVKRSDMVTIVFNAGNLNLSIMGKALSDGSKGDVIPVQNSQTSRVIRAEVIGHGLLEIGQPGSIVASLGAN</sequence>
<dbReference type="SMART" id="SM00858">
    <property type="entry name" value="SAF"/>
    <property type="match status" value="1"/>
</dbReference>
<dbReference type="Gene3D" id="2.30.30.760">
    <property type="match status" value="1"/>
</dbReference>
<dbReference type="PANTHER" id="PTHR36307:SF1">
    <property type="entry name" value="FLAGELLA BASAL BODY P-RING FORMATION PROTEIN FLGA"/>
    <property type="match status" value="1"/>
</dbReference>
<dbReference type="Pfam" id="PF13144">
    <property type="entry name" value="ChapFlgA"/>
    <property type="match status" value="1"/>
</dbReference>
<evidence type="ECO:0000259" key="4">
    <source>
        <dbReference type="SMART" id="SM00858"/>
    </source>
</evidence>
<dbReference type="InterPro" id="IPR013974">
    <property type="entry name" value="SAF"/>
</dbReference>
<dbReference type="Proteomes" id="UP000199236">
    <property type="component" value="Unassembled WGS sequence"/>
</dbReference>
<reference evidence="5 6" key="1">
    <citation type="submission" date="2016-10" db="EMBL/GenBank/DDBJ databases">
        <authorList>
            <person name="de Groot N.N."/>
        </authorList>
    </citation>
    <scope>NUCLEOTIDE SEQUENCE [LARGE SCALE GENOMIC DNA]</scope>
    <source>
        <strain evidence="5 6">CGMCC 1.9157</strain>
    </source>
</reference>
<dbReference type="CDD" id="cd11614">
    <property type="entry name" value="SAF_CpaB_FlgA_like"/>
    <property type="match status" value="1"/>
</dbReference>
<evidence type="ECO:0000256" key="1">
    <source>
        <dbReference type="ARBA" id="ARBA00004418"/>
    </source>
</evidence>
<dbReference type="EMBL" id="FOVR01000010">
    <property type="protein sequence ID" value="SFO66408.1"/>
    <property type="molecule type" value="Genomic_DNA"/>
</dbReference>
<evidence type="ECO:0000256" key="3">
    <source>
        <dbReference type="ARBA" id="ARBA00022764"/>
    </source>
</evidence>
<keyword evidence="6" id="KW-1185">Reference proteome</keyword>
<keyword evidence="2" id="KW-0732">Signal</keyword>
<accession>A0A1I5J0U3</accession>
<keyword evidence="5" id="KW-0282">Flagellum</keyword>
<protein>
    <submittedName>
        <fullName evidence="5">Flagella basal body P-ring formation protein FlgA</fullName>
    </submittedName>
</protein>
<dbReference type="GO" id="GO:0044780">
    <property type="term" value="P:bacterial-type flagellum assembly"/>
    <property type="evidence" value="ECO:0007669"/>
    <property type="project" value="InterPro"/>
</dbReference>
<dbReference type="AlphaFoldDB" id="A0A1I5J0U3"/>
<dbReference type="OrthoDB" id="5323072at2"/>
<feature type="domain" description="SAF" evidence="4">
    <location>
        <begin position="211"/>
        <end position="273"/>
    </location>
</feature>